<reference evidence="2" key="1">
    <citation type="journal article" date="2022" name="Mol. Ecol. Resour.">
        <title>The genomes of chicory, endive, great burdock and yacon provide insights into Asteraceae palaeo-polyploidization history and plant inulin production.</title>
        <authorList>
            <person name="Fan W."/>
            <person name="Wang S."/>
            <person name="Wang H."/>
            <person name="Wang A."/>
            <person name="Jiang F."/>
            <person name="Liu H."/>
            <person name="Zhao H."/>
            <person name="Xu D."/>
            <person name="Zhang Y."/>
        </authorList>
    </citation>
    <scope>NUCLEOTIDE SEQUENCE [LARGE SCALE GENOMIC DNA]</scope>
    <source>
        <strain evidence="2">cv. Punajuju</strain>
    </source>
</reference>
<reference evidence="1 2" key="2">
    <citation type="journal article" date="2022" name="Mol. Ecol. Resour.">
        <title>The genomes of chicory, endive, great burdock and yacon provide insights into Asteraceae paleo-polyploidization history and plant inulin production.</title>
        <authorList>
            <person name="Fan W."/>
            <person name="Wang S."/>
            <person name="Wang H."/>
            <person name="Wang A."/>
            <person name="Jiang F."/>
            <person name="Liu H."/>
            <person name="Zhao H."/>
            <person name="Xu D."/>
            <person name="Zhang Y."/>
        </authorList>
    </citation>
    <scope>NUCLEOTIDE SEQUENCE [LARGE SCALE GENOMIC DNA]</scope>
    <source>
        <strain evidence="2">cv. Punajuju</strain>
        <tissue evidence="1">Leaves</tissue>
    </source>
</reference>
<dbReference type="Proteomes" id="UP001055811">
    <property type="component" value="Linkage Group LG05"/>
</dbReference>
<comment type="caution">
    <text evidence="1">The sequence shown here is derived from an EMBL/GenBank/DDBJ whole genome shotgun (WGS) entry which is preliminary data.</text>
</comment>
<accession>A0ACB9D1T1</accession>
<proteinExistence type="predicted"/>
<organism evidence="1 2">
    <name type="scientific">Cichorium intybus</name>
    <name type="common">Chicory</name>
    <dbReference type="NCBI Taxonomy" id="13427"/>
    <lineage>
        <taxon>Eukaryota</taxon>
        <taxon>Viridiplantae</taxon>
        <taxon>Streptophyta</taxon>
        <taxon>Embryophyta</taxon>
        <taxon>Tracheophyta</taxon>
        <taxon>Spermatophyta</taxon>
        <taxon>Magnoliopsida</taxon>
        <taxon>eudicotyledons</taxon>
        <taxon>Gunneridae</taxon>
        <taxon>Pentapetalae</taxon>
        <taxon>asterids</taxon>
        <taxon>campanulids</taxon>
        <taxon>Asterales</taxon>
        <taxon>Asteraceae</taxon>
        <taxon>Cichorioideae</taxon>
        <taxon>Cichorieae</taxon>
        <taxon>Cichoriinae</taxon>
        <taxon>Cichorium</taxon>
    </lineage>
</organism>
<name>A0ACB9D1T1_CICIN</name>
<evidence type="ECO:0000313" key="2">
    <source>
        <dbReference type="Proteomes" id="UP001055811"/>
    </source>
</evidence>
<keyword evidence="2" id="KW-1185">Reference proteome</keyword>
<gene>
    <name evidence="1" type="ORF">L2E82_30842</name>
</gene>
<evidence type="ECO:0000313" key="1">
    <source>
        <dbReference type="EMBL" id="KAI3740413.1"/>
    </source>
</evidence>
<protein>
    <submittedName>
        <fullName evidence="1">Uncharacterized protein</fullName>
    </submittedName>
</protein>
<dbReference type="EMBL" id="CM042013">
    <property type="protein sequence ID" value="KAI3740413.1"/>
    <property type="molecule type" value="Genomic_DNA"/>
</dbReference>
<sequence length="216" mass="24271">MIELVWGLYTGRKVDMVAILFEDIISYLSVSQKAPIKIHSARFWAMCIAQLYRTYGVAIPEAADDIPLAMSPFKGYSPKYDLIFGAIRRLSDAFLIFSDQESNFVKQHLAIIENVDPYLPKTLRKDPPAKKGKNKAESSPPSDQGPRNKKPRNFGPKPEADAVNTKLDSLLSFVIEIKASQSNEAIIKEITELRKKVEVLEKKKLSLDSSVKKAVF</sequence>